<dbReference type="AlphaFoldDB" id="A0A448WFC7"/>
<organism evidence="1 2">
    <name type="scientific">Protopolystoma xenopodis</name>
    <dbReference type="NCBI Taxonomy" id="117903"/>
    <lineage>
        <taxon>Eukaryota</taxon>
        <taxon>Metazoa</taxon>
        <taxon>Spiralia</taxon>
        <taxon>Lophotrochozoa</taxon>
        <taxon>Platyhelminthes</taxon>
        <taxon>Monogenea</taxon>
        <taxon>Polyopisthocotylea</taxon>
        <taxon>Polystomatidea</taxon>
        <taxon>Polystomatidae</taxon>
        <taxon>Protopolystoma</taxon>
    </lineage>
</organism>
<comment type="caution">
    <text evidence="1">The sequence shown here is derived from an EMBL/GenBank/DDBJ whole genome shotgun (WGS) entry which is preliminary data.</text>
</comment>
<evidence type="ECO:0000313" key="2">
    <source>
        <dbReference type="Proteomes" id="UP000784294"/>
    </source>
</evidence>
<protein>
    <submittedName>
        <fullName evidence="1">Uncharacterized protein</fullName>
    </submittedName>
</protein>
<name>A0A448WFC7_9PLAT</name>
<reference evidence="1" key="1">
    <citation type="submission" date="2018-11" db="EMBL/GenBank/DDBJ databases">
        <authorList>
            <consortium name="Pathogen Informatics"/>
        </authorList>
    </citation>
    <scope>NUCLEOTIDE SEQUENCE</scope>
</reference>
<evidence type="ECO:0000313" key="1">
    <source>
        <dbReference type="EMBL" id="VEL10241.1"/>
    </source>
</evidence>
<accession>A0A448WFC7</accession>
<gene>
    <name evidence="1" type="ORF">PXEA_LOCUS3681</name>
</gene>
<sequence>MLSTSTASERWSLLEADTSAELSSLAALSGTIRPNNVAILVQTNEDDTSSPAAANVVSLSRLLDVDVGVCLELTDRRQKSGPLACATPISLTSVTPNLSAVLAPEARVASLQRRASWQNGRLMRWRMAEMSDDSSLPTWSWQLGRRATGLLSHDCPAWTGQPGSATSLVYWRWQRDLYQLSLNDRIRLADEASEASEASETSEMFEAVADREWRKRLRSVPTLFLNSAGCQGDDS</sequence>
<proteinExistence type="predicted"/>
<keyword evidence="2" id="KW-1185">Reference proteome</keyword>
<dbReference type="Proteomes" id="UP000784294">
    <property type="component" value="Unassembled WGS sequence"/>
</dbReference>
<dbReference type="EMBL" id="CAAALY010008441">
    <property type="protein sequence ID" value="VEL10241.1"/>
    <property type="molecule type" value="Genomic_DNA"/>
</dbReference>